<keyword evidence="1" id="KW-0677">Repeat</keyword>
<dbReference type="InterPro" id="IPR056884">
    <property type="entry name" value="NPHP3-like_N"/>
</dbReference>
<proteinExistence type="predicted"/>
<dbReference type="EMBL" id="JAULSN010000003">
    <property type="protein sequence ID" value="KAK3375622.1"/>
    <property type="molecule type" value="Genomic_DNA"/>
</dbReference>
<dbReference type="SUPFAM" id="SSF52540">
    <property type="entry name" value="P-loop containing nucleoside triphosphate hydrolases"/>
    <property type="match status" value="1"/>
</dbReference>
<evidence type="ECO:0000313" key="5">
    <source>
        <dbReference type="EMBL" id="KAK3375622.1"/>
    </source>
</evidence>
<organism evidence="5 6">
    <name type="scientific">Lasiosphaeria ovina</name>
    <dbReference type="NCBI Taxonomy" id="92902"/>
    <lineage>
        <taxon>Eukaryota</taxon>
        <taxon>Fungi</taxon>
        <taxon>Dikarya</taxon>
        <taxon>Ascomycota</taxon>
        <taxon>Pezizomycotina</taxon>
        <taxon>Sordariomycetes</taxon>
        <taxon>Sordariomycetidae</taxon>
        <taxon>Sordariales</taxon>
        <taxon>Lasiosphaeriaceae</taxon>
        <taxon>Lasiosphaeria</taxon>
    </lineage>
</organism>
<gene>
    <name evidence="5" type="ORF">B0T24DRAFT_718180</name>
</gene>
<accession>A0AAE0KGC3</accession>
<dbReference type="InterPro" id="IPR027417">
    <property type="entry name" value="P-loop_NTPase"/>
</dbReference>
<dbReference type="PANTHER" id="PTHR10039:SF5">
    <property type="entry name" value="NACHT DOMAIN-CONTAINING PROTEIN"/>
    <property type="match status" value="1"/>
</dbReference>
<protein>
    <recommendedName>
        <fullName evidence="7">NACHT domain-containing protein</fullName>
    </recommendedName>
</protein>
<reference evidence="5" key="2">
    <citation type="submission" date="2023-06" db="EMBL/GenBank/DDBJ databases">
        <authorList>
            <consortium name="Lawrence Berkeley National Laboratory"/>
            <person name="Haridas S."/>
            <person name="Hensen N."/>
            <person name="Bonometti L."/>
            <person name="Westerberg I."/>
            <person name="Brannstrom I.O."/>
            <person name="Guillou S."/>
            <person name="Cros-Aarteil S."/>
            <person name="Calhoun S."/>
            <person name="Kuo A."/>
            <person name="Mondo S."/>
            <person name="Pangilinan J."/>
            <person name="Riley R."/>
            <person name="Labutti K."/>
            <person name="Andreopoulos B."/>
            <person name="Lipzen A."/>
            <person name="Chen C."/>
            <person name="Yanf M."/>
            <person name="Daum C."/>
            <person name="Ng V."/>
            <person name="Clum A."/>
            <person name="Steindorff A."/>
            <person name="Ohm R."/>
            <person name="Martin F."/>
            <person name="Silar P."/>
            <person name="Natvig D."/>
            <person name="Lalanne C."/>
            <person name="Gautier V."/>
            <person name="Ament-Velasquez S.L."/>
            <person name="Kruys A."/>
            <person name="Hutchinson M.I."/>
            <person name="Powell A.J."/>
            <person name="Barry K."/>
            <person name="Miller A.N."/>
            <person name="Grigoriev I.V."/>
            <person name="Debuchy R."/>
            <person name="Gladieux P."/>
            <person name="Thoren M.H."/>
            <person name="Johannesson H."/>
        </authorList>
    </citation>
    <scope>NUCLEOTIDE SEQUENCE</scope>
    <source>
        <strain evidence="5">CBS 958.72</strain>
    </source>
</reference>
<dbReference type="InterPro" id="IPR056693">
    <property type="entry name" value="DUF7791"/>
</dbReference>
<evidence type="ECO:0000256" key="1">
    <source>
        <dbReference type="ARBA" id="ARBA00022737"/>
    </source>
</evidence>
<reference evidence="5" key="1">
    <citation type="journal article" date="2023" name="Mol. Phylogenet. Evol.">
        <title>Genome-scale phylogeny and comparative genomics of the fungal order Sordariales.</title>
        <authorList>
            <person name="Hensen N."/>
            <person name="Bonometti L."/>
            <person name="Westerberg I."/>
            <person name="Brannstrom I.O."/>
            <person name="Guillou S."/>
            <person name="Cros-Aarteil S."/>
            <person name="Calhoun S."/>
            <person name="Haridas S."/>
            <person name="Kuo A."/>
            <person name="Mondo S."/>
            <person name="Pangilinan J."/>
            <person name="Riley R."/>
            <person name="LaButti K."/>
            <person name="Andreopoulos B."/>
            <person name="Lipzen A."/>
            <person name="Chen C."/>
            <person name="Yan M."/>
            <person name="Daum C."/>
            <person name="Ng V."/>
            <person name="Clum A."/>
            <person name="Steindorff A."/>
            <person name="Ohm R.A."/>
            <person name="Martin F."/>
            <person name="Silar P."/>
            <person name="Natvig D.O."/>
            <person name="Lalanne C."/>
            <person name="Gautier V."/>
            <person name="Ament-Velasquez S.L."/>
            <person name="Kruys A."/>
            <person name="Hutchinson M.I."/>
            <person name="Powell A.J."/>
            <person name="Barry K."/>
            <person name="Miller A.N."/>
            <person name="Grigoriev I.V."/>
            <person name="Debuchy R."/>
            <person name="Gladieux P."/>
            <person name="Hiltunen Thoren M."/>
            <person name="Johannesson H."/>
        </authorList>
    </citation>
    <scope>NUCLEOTIDE SEQUENCE</scope>
    <source>
        <strain evidence="5">CBS 958.72</strain>
    </source>
</reference>
<evidence type="ECO:0000313" key="6">
    <source>
        <dbReference type="Proteomes" id="UP001287356"/>
    </source>
</evidence>
<dbReference type="AlphaFoldDB" id="A0AAE0KGC3"/>
<feature type="domain" description="DUF7791" evidence="4">
    <location>
        <begin position="535"/>
        <end position="672"/>
    </location>
</feature>
<dbReference type="Proteomes" id="UP001287356">
    <property type="component" value="Unassembled WGS sequence"/>
</dbReference>
<evidence type="ECO:0008006" key="7">
    <source>
        <dbReference type="Google" id="ProtNLM"/>
    </source>
</evidence>
<dbReference type="Pfam" id="PF25053">
    <property type="entry name" value="DUF7791"/>
    <property type="match status" value="1"/>
</dbReference>
<feature type="domain" description="Nephrocystin 3-like N-terminal" evidence="3">
    <location>
        <begin position="253"/>
        <end position="429"/>
    </location>
</feature>
<evidence type="ECO:0000259" key="3">
    <source>
        <dbReference type="Pfam" id="PF24883"/>
    </source>
</evidence>
<evidence type="ECO:0000259" key="4">
    <source>
        <dbReference type="Pfam" id="PF25053"/>
    </source>
</evidence>
<name>A0AAE0KGC3_9PEZI</name>
<comment type="caution">
    <text evidence="5">The sequence shown here is derived from an EMBL/GenBank/DDBJ whole genome shotgun (WGS) entry which is preliminary data.</text>
</comment>
<dbReference type="Pfam" id="PF24883">
    <property type="entry name" value="NPHP3_N"/>
    <property type="match status" value="1"/>
</dbReference>
<feature type="region of interest" description="Disordered" evidence="2">
    <location>
        <begin position="188"/>
        <end position="207"/>
    </location>
</feature>
<dbReference type="PANTHER" id="PTHR10039">
    <property type="entry name" value="AMELOGENIN"/>
    <property type="match status" value="1"/>
</dbReference>
<evidence type="ECO:0000256" key="2">
    <source>
        <dbReference type="SAM" id="MobiDB-lite"/>
    </source>
</evidence>
<keyword evidence="6" id="KW-1185">Reference proteome</keyword>
<dbReference type="Gene3D" id="3.40.50.300">
    <property type="entry name" value="P-loop containing nucleotide triphosphate hydrolases"/>
    <property type="match status" value="1"/>
</dbReference>
<sequence length="1057" mass="118480">MMEPLSALAIATGVAQFVGLGYSIATGTVERYQSLTGTTAAHDELEGLTERLIGLIQTLGESSQFWDSPNASRDERVYMNALRDVVAKCQAVASELLAVLADGKASGSHKLSKSFMAATRSKGKDKAMRKLKSQFVELQKELTMCLALINGSRQSAALSTIGDVDNRLRELQSCVEDMAARQRVLGVQKGPDNEPAGSPKQHEQNGGLEKFIQALEGTLEKMNALHSGPRILDSLRYPMMSKCENNLADAHPGTLGWVLDSTASNFRQWLGDTSSSWFWVAGKPGAGKTTLMKFLRQHSLTKDALHQWAGQDTTLIIAEHFFGSAGLELQRSLDGFLMSLLEQALVEVPGLIPVVCPRRWEKPLIQSRGWSRSELIECVQTLLSQTAFPVKLCLFVDALDECDGRLGDLLGALDLLIRSPNVKVCASSREWTDLEDYFQTLDQKRGRTLRLQQHTGRDIHWFVEQRLERVRIKSPGLVGQVVARADGVFLWVFLICDELARCMRYQDSADMLQRKLDSLPATLEDYFLKTLQRPDPSYRRECAHILLAMLAARRPLDLLGFRFLGDATRTLTENRFEAGAVTPLCGSHAATQGRLKHQIRSYARDMIDILPLDKGQPDKIHLAFQHSTVKNFLTTSRAQEILRQNAGSSFNAHEFLCRILLLQMNELPQLNDAARPGSADKPRRHEFYTYLDEFAYHVRRLEQETNEGVEELLACLDSIFLNQSPSAHHGWLCCCNKLSCRSSKEGPRYERGLVIAFAVQHGLIRYVERKLDQDPLIVRGRGPMYPLLRYALCHMKPRDQGGSRALSAAMVNLLLKRNASPMQRYLGMTPWTEFTGALSSASQWGHGLRGGVLARELEAVIRALLQAGAPASAQLELRQSHHGDLRVRLVYIRPLTWLWQELGPVVARPSSSMDPIRLALMTPTWAPWQWILNVVRSTRIILWVGYMLAIRWIHDAIRPHSILDIATILVCLSPSVVLVATVFTRWDEGVRWLEPAFVLANIVGFLRCLSYSLWERDEDGPQELRPQHCDGILAGESDTIRGALFSFLGEVVRDQLS</sequence>